<evidence type="ECO:0000256" key="3">
    <source>
        <dbReference type="RuleBase" id="RU000363"/>
    </source>
</evidence>
<accession>A0A841GYZ3</accession>
<reference evidence="4 5" key="1">
    <citation type="submission" date="2020-08" db="EMBL/GenBank/DDBJ databases">
        <title>Genomic Encyclopedia of Type Strains, Phase IV (KMG-IV): sequencing the most valuable type-strain genomes for metagenomic binning, comparative biology and taxonomic classification.</title>
        <authorList>
            <person name="Goeker M."/>
        </authorList>
    </citation>
    <scope>NUCLEOTIDE SEQUENCE [LARGE SCALE GENOMIC DNA]</scope>
    <source>
        <strain evidence="4 5">DSM 29007</strain>
    </source>
</reference>
<dbReference type="RefSeq" id="WP_170033428.1">
    <property type="nucleotide sequence ID" value="NZ_JABDTL010000001.1"/>
</dbReference>
<dbReference type="Gene3D" id="3.40.50.720">
    <property type="entry name" value="NAD(P)-binding Rossmann-like Domain"/>
    <property type="match status" value="1"/>
</dbReference>
<proteinExistence type="inferred from homology"/>
<name>A0A841GYZ3_9BACT</name>
<dbReference type="PRINTS" id="PR00081">
    <property type="entry name" value="GDHRDH"/>
</dbReference>
<comment type="caution">
    <text evidence="4">The sequence shown here is derived from an EMBL/GenBank/DDBJ whole genome shotgun (WGS) entry which is preliminary data.</text>
</comment>
<evidence type="ECO:0000313" key="4">
    <source>
        <dbReference type="EMBL" id="MBB6070973.1"/>
    </source>
</evidence>
<dbReference type="GO" id="GO:0016491">
    <property type="term" value="F:oxidoreductase activity"/>
    <property type="evidence" value="ECO:0007669"/>
    <property type="project" value="UniProtKB-KW"/>
</dbReference>
<dbReference type="AlphaFoldDB" id="A0A841GYZ3"/>
<dbReference type="InterPro" id="IPR036291">
    <property type="entry name" value="NAD(P)-bd_dom_sf"/>
</dbReference>
<dbReference type="SUPFAM" id="SSF51735">
    <property type="entry name" value="NAD(P)-binding Rossmann-fold domains"/>
    <property type="match status" value="1"/>
</dbReference>
<dbReference type="EMBL" id="JACHIA010000006">
    <property type="protein sequence ID" value="MBB6070973.1"/>
    <property type="molecule type" value="Genomic_DNA"/>
</dbReference>
<sequence>MTDRGTALVTGASGGIGAELAECFARDGWDVILVARSREGLERVGESLSARYGVRHHVVPADLANPAAPPALLNAVRQIGVPVDALVNNAGFGLAGTFVDVGEGEPTALPRELEMLQVNIVALTHLTKLFLPGMVERRRGYVMNVASTAAFQPGPLMAVYYASKAYVLSFSEALSVEMEGTGVSVTALCPGATRTEFQVAAGMENSRLFRGAQVMTAGDVARAGYAAMRAGKPLVITGAVNRVMAFGTRFIPRRLAARVARLAQQDA</sequence>
<evidence type="ECO:0000313" key="5">
    <source>
        <dbReference type="Proteomes" id="UP000582837"/>
    </source>
</evidence>
<evidence type="ECO:0000256" key="2">
    <source>
        <dbReference type="ARBA" id="ARBA00023002"/>
    </source>
</evidence>
<comment type="similarity">
    <text evidence="1 3">Belongs to the short-chain dehydrogenases/reductases (SDR) family.</text>
</comment>
<dbReference type="PANTHER" id="PTHR44196:SF2">
    <property type="entry name" value="SHORT-CHAIN DEHYDROGENASE-RELATED"/>
    <property type="match status" value="1"/>
</dbReference>
<organism evidence="4 5">
    <name type="scientific">Longimicrobium terrae</name>
    <dbReference type="NCBI Taxonomy" id="1639882"/>
    <lineage>
        <taxon>Bacteria</taxon>
        <taxon>Pseudomonadati</taxon>
        <taxon>Gemmatimonadota</taxon>
        <taxon>Longimicrobiia</taxon>
        <taxon>Longimicrobiales</taxon>
        <taxon>Longimicrobiaceae</taxon>
        <taxon>Longimicrobium</taxon>
    </lineage>
</organism>
<dbReference type="Pfam" id="PF00106">
    <property type="entry name" value="adh_short"/>
    <property type="match status" value="1"/>
</dbReference>
<evidence type="ECO:0000256" key="1">
    <source>
        <dbReference type="ARBA" id="ARBA00006484"/>
    </source>
</evidence>
<dbReference type="PIRSF" id="PIRSF000126">
    <property type="entry name" value="11-beta-HSD1"/>
    <property type="match status" value="1"/>
</dbReference>
<dbReference type="GO" id="GO:0016020">
    <property type="term" value="C:membrane"/>
    <property type="evidence" value="ECO:0007669"/>
    <property type="project" value="TreeGrafter"/>
</dbReference>
<gene>
    <name evidence="4" type="ORF">HNQ61_002595</name>
</gene>
<dbReference type="Proteomes" id="UP000582837">
    <property type="component" value="Unassembled WGS sequence"/>
</dbReference>
<keyword evidence="2" id="KW-0560">Oxidoreductase</keyword>
<keyword evidence="5" id="KW-1185">Reference proteome</keyword>
<dbReference type="PANTHER" id="PTHR44196">
    <property type="entry name" value="DEHYDROGENASE/REDUCTASE SDR FAMILY MEMBER 7B"/>
    <property type="match status" value="1"/>
</dbReference>
<evidence type="ECO:0008006" key="6">
    <source>
        <dbReference type="Google" id="ProtNLM"/>
    </source>
</evidence>
<dbReference type="PRINTS" id="PR00080">
    <property type="entry name" value="SDRFAMILY"/>
</dbReference>
<protein>
    <recommendedName>
        <fullName evidence="6">SDR family oxidoreductase</fullName>
    </recommendedName>
</protein>
<dbReference type="CDD" id="cd05233">
    <property type="entry name" value="SDR_c"/>
    <property type="match status" value="1"/>
</dbReference>
<dbReference type="InterPro" id="IPR002347">
    <property type="entry name" value="SDR_fam"/>
</dbReference>